<evidence type="ECO:0000313" key="3">
    <source>
        <dbReference type="Proteomes" id="UP000610303"/>
    </source>
</evidence>
<name>A0A918FGY5_AGRME</name>
<keyword evidence="3" id="KW-1185">Reference proteome</keyword>
<dbReference type="PANTHER" id="PTHR37017">
    <property type="entry name" value="AB HYDROLASE-1 DOMAIN-CONTAINING PROTEIN-RELATED"/>
    <property type="match status" value="1"/>
</dbReference>
<dbReference type="InterPro" id="IPR029058">
    <property type="entry name" value="AB_hydrolase_fold"/>
</dbReference>
<dbReference type="EMBL" id="BMRJ01000006">
    <property type="protein sequence ID" value="GGR37028.1"/>
    <property type="molecule type" value="Genomic_DNA"/>
</dbReference>
<organism evidence="2 3">
    <name type="scientific">Agromyces mediolanus</name>
    <name type="common">Corynebacterium mediolanum</name>
    <dbReference type="NCBI Taxonomy" id="41986"/>
    <lineage>
        <taxon>Bacteria</taxon>
        <taxon>Bacillati</taxon>
        <taxon>Actinomycetota</taxon>
        <taxon>Actinomycetes</taxon>
        <taxon>Micrococcales</taxon>
        <taxon>Microbacteriaceae</taxon>
        <taxon>Agromyces</taxon>
    </lineage>
</organism>
<dbReference type="InterPro" id="IPR000073">
    <property type="entry name" value="AB_hydrolase_1"/>
</dbReference>
<evidence type="ECO:0000313" key="2">
    <source>
        <dbReference type="EMBL" id="GGR37028.1"/>
    </source>
</evidence>
<dbReference type="PANTHER" id="PTHR37017:SF11">
    <property type="entry name" value="ESTERASE_LIPASE_THIOESTERASE DOMAIN-CONTAINING PROTEIN"/>
    <property type="match status" value="1"/>
</dbReference>
<dbReference type="RefSeq" id="WP_189086584.1">
    <property type="nucleotide sequence ID" value="NZ_BMRJ01000006.1"/>
</dbReference>
<dbReference type="SUPFAM" id="SSF53474">
    <property type="entry name" value="alpha/beta-Hydrolases"/>
    <property type="match status" value="1"/>
</dbReference>
<sequence length="244" mass="25969">MTTTANHPTIVLIAGHWLGAWAWDDVLSHLGPDRAVALTLPGLDPADPERASRTLDEQAAAILDTIAQQGDRPVVLVAHSGANVPVSLVLDRRPELVARVVWVDSGPVADGSVFAPELPDALVELPLPPFEELGQQASLDGLSAEALARFRDRSVPEPATVLRQPVELANEARHGVPTTLVCCSIPAEQVRELVRAGHPMFAELAKLDGFDVVDLPTGHWPMWSRAADLAEVILAEASTAATDA</sequence>
<feature type="domain" description="AB hydrolase-1" evidence="1">
    <location>
        <begin position="10"/>
        <end position="231"/>
    </location>
</feature>
<reference evidence="2" key="2">
    <citation type="submission" date="2020-09" db="EMBL/GenBank/DDBJ databases">
        <authorList>
            <person name="Sun Q."/>
            <person name="Ohkuma M."/>
        </authorList>
    </citation>
    <scope>NUCLEOTIDE SEQUENCE</scope>
    <source>
        <strain evidence="2">JCM 3346</strain>
    </source>
</reference>
<dbReference type="GO" id="GO:0003824">
    <property type="term" value="F:catalytic activity"/>
    <property type="evidence" value="ECO:0007669"/>
    <property type="project" value="UniProtKB-ARBA"/>
</dbReference>
<dbReference type="Pfam" id="PF12697">
    <property type="entry name" value="Abhydrolase_6"/>
    <property type="match status" value="1"/>
</dbReference>
<gene>
    <name evidence="2" type="ORF">GCM10010196_33740</name>
</gene>
<accession>A0A918FGY5</accession>
<evidence type="ECO:0000259" key="1">
    <source>
        <dbReference type="Pfam" id="PF12697"/>
    </source>
</evidence>
<dbReference type="Proteomes" id="UP000610303">
    <property type="component" value="Unassembled WGS sequence"/>
</dbReference>
<dbReference type="InterPro" id="IPR052897">
    <property type="entry name" value="Sec-Metab_Biosynth_Hydrolase"/>
</dbReference>
<comment type="caution">
    <text evidence="2">The sequence shown here is derived from an EMBL/GenBank/DDBJ whole genome shotgun (WGS) entry which is preliminary data.</text>
</comment>
<dbReference type="AlphaFoldDB" id="A0A918FGY5"/>
<dbReference type="Gene3D" id="3.40.50.1820">
    <property type="entry name" value="alpha/beta hydrolase"/>
    <property type="match status" value="1"/>
</dbReference>
<proteinExistence type="predicted"/>
<reference evidence="2" key="1">
    <citation type="journal article" date="2014" name="Int. J. Syst. Evol. Microbiol.">
        <title>Complete genome sequence of Corynebacterium casei LMG S-19264T (=DSM 44701T), isolated from a smear-ripened cheese.</title>
        <authorList>
            <consortium name="US DOE Joint Genome Institute (JGI-PGF)"/>
            <person name="Walter F."/>
            <person name="Albersmeier A."/>
            <person name="Kalinowski J."/>
            <person name="Ruckert C."/>
        </authorList>
    </citation>
    <scope>NUCLEOTIDE SEQUENCE</scope>
    <source>
        <strain evidence="2">JCM 3346</strain>
    </source>
</reference>
<protein>
    <submittedName>
        <fullName evidence="2">Esterase</fullName>
    </submittedName>
</protein>